<feature type="non-terminal residue" evidence="4">
    <location>
        <position position="418"/>
    </location>
</feature>
<dbReference type="PANTHER" id="PTHR14187">
    <property type="entry name" value="ALPHA KINASE/ELONGATION FACTOR 2 KINASE"/>
    <property type="match status" value="1"/>
</dbReference>
<dbReference type="Gene3D" id="3.90.640.10">
    <property type="entry name" value="Actin, Chain A, domain 4"/>
    <property type="match status" value="1"/>
</dbReference>
<gene>
    <name evidence="4" type="ORF">MAR_008791</name>
</gene>
<dbReference type="Gene3D" id="3.30.420.40">
    <property type="match status" value="2"/>
</dbReference>
<dbReference type="SUPFAM" id="SSF53067">
    <property type="entry name" value="Actin-like ATPase domain"/>
    <property type="match status" value="1"/>
</dbReference>
<accession>A0ABY7DWY6</accession>
<keyword evidence="5" id="KW-1185">Reference proteome</keyword>
<evidence type="ECO:0000256" key="3">
    <source>
        <dbReference type="ARBA" id="ARBA00022840"/>
    </source>
</evidence>
<dbReference type="InterPro" id="IPR043129">
    <property type="entry name" value="ATPase_NBD"/>
</dbReference>
<evidence type="ECO:0000313" key="4">
    <source>
        <dbReference type="EMBL" id="WAR02233.1"/>
    </source>
</evidence>
<comment type="similarity">
    <text evidence="1">Belongs to the heat shock protein 70 family.</text>
</comment>
<sequence length="418" mass="46611">SGIGKRNLVLASEPEAAAIYCLNLSSEQKSAMHDAFMPGRRFLTVDLGGRTADISAIEVLGDGSLKELCNVQGQLIGGQNVNEAFLQSCIENFEGDVWKKCFMDANPQELLKMEHEFEQMKVAIGNESPVDELITVSLPNTVREGITTKSIKLSPKQDKGFEAKYNKLQFRSQYIRDSLFQQTCHLVFDTVDRVLQQKESSGIQAVVLVGGFAESSIVQENVRHMIQEKYSNVKVVAPPTPFKAVLMGAVMYGHDMFIYKSRISRATYGVGCNSIVDERKHDQSMKLYNKEDGQYRCKDGDSMFLEDKSPISRTVPIFKSTKSVPEYETSSQYNVSKSLEVSSENGEEASSRHIDKCGNNGSSNLSSTECQCSVELINLQKDLLVESRTRNELLREISGSLKSLASQRDQDILNKILH</sequence>
<dbReference type="PANTHER" id="PTHR14187:SF5">
    <property type="entry name" value="HEAT SHOCK 70 KDA PROTEIN 12A"/>
    <property type="match status" value="1"/>
</dbReference>
<evidence type="ECO:0000256" key="1">
    <source>
        <dbReference type="ARBA" id="ARBA00007381"/>
    </source>
</evidence>
<organism evidence="4 5">
    <name type="scientific">Mya arenaria</name>
    <name type="common">Soft-shell clam</name>
    <dbReference type="NCBI Taxonomy" id="6604"/>
    <lineage>
        <taxon>Eukaryota</taxon>
        <taxon>Metazoa</taxon>
        <taxon>Spiralia</taxon>
        <taxon>Lophotrochozoa</taxon>
        <taxon>Mollusca</taxon>
        <taxon>Bivalvia</taxon>
        <taxon>Autobranchia</taxon>
        <taxon>Heteroconchia</taxon>
        <taxon>Euheterodonta</taxon>
        <taxon>Imparidentia</taxon>
        <taxon>Neoheterodontei</taxon>
        <taxon>Myida</taxon>
        <taxon>Myoidea</taxon>
        <taxon>Myidae</taxon>
        <taxon>Mya</taxon>
    </lineage>
</organism>
<dbReference type="Pfam" id="PF00012">
    <property type="entry name" value="HSP70"/>
    <property type="match status" value="1"/>
</dbReference>
<dbReference type="Proteomes" id="UP001164746">
    <property type="component" value="Chromosome 4"/>
</dbReference>
<evidence type="ECO:0000313" key="5">
    <source>
        <dbReference type="Proteomes" id="UP001164746"/>
    </source>
</evidence>
<protein>
    <submittedName>
        <fullName evidence="4">HS12B-like protein</fullName>
    </submittedName>
</protein>
<keyword evidence="3" id="KW-0067">ATP-binding</keyword>
<evidence type="ECO:0000256" key="2">
    <source>
        <dbReference type="ARBA" id="ARBA00022741"/>
    </source>
</evidence>
<keyword evidence="2" id="KW-0547">Nucleotide-binding</keyword>
<proteinExistence type="inferred from homology"/>
<reference evidence="4" key="1">
    <citation type="submission" date="2022-11" db="EMBL/GenBank/DDBJ databases">
        <title>Centuries of genome instability and evolution in soft-shell clam transmissible cancer (bioRxiv).</title>
        <authorList>
            <person name="Hart S.F.M."/>
            <person name="Yonemitsu M.A."/>
            <person name="Giersch R.M."/>
            <person name="Beal B.F."/>
            <person name="Arriagada G."/>
            <person name="Davis B.W."/>
            <person name="Ostrander E.A."/>
            <person name="Goff S.P."/>
            <person name="Metzger M.J."/>
        </authorList>
    </citation>
    <scope>NUCLEOTIDE SEQUENCE</scope>
    <source>
        <strain evidence="4">MELC-2E11</strain>
        <tissue evidence="4">Siphon/mantle</tissue>
    </source>
</reference>
<dbReference type="InterPro" id="IPR013126">
    <property type="entry name" value="Hsp_70_fam"/>
</dbReference>
<dbReference type="EMBL" id="CP111015">
    <property type="protein sequence ID" value="WAR02233.1"/>
    <property type="molecule type" value="Genomic_DNA"/>
</dbReference>
<name>A0ABY7DWY6_MYAAR</name>